<dbReference type="RefSeq" id="XP_009163262.1">
    <property type="nucleotide sequence ID" value="XM_009164998.1"/>
</dbReference>
<dbReference type="AlphaFoldDB" id="A0A074ZZS2"/>
<dbReference type="OrthoDB" id="6483397at2759"/>
<dbReference type="GeneID" id="20315243"/>
<evidence type="ECO:0000313" key="1">
    <source>
        <dbReference type="EMBL" id="KER32963.1"/>
    </source>
</evidence>
<proteinExistence type="predicted"/>
<gene>
    <name evidence="1" type="ORF">T265_01055</name>
</gene>
<accession>A0A074ZZS2</accession>
<name>A0A074ZZS2_OPIVI</name>
<evidence type="ECO:0000313" key="2">
    <source>
        <dbReference type="Proteomes" id="UP000054324"/>
    </source>
</evidence>
<dbReference type="KEGG" id="ovi:T265_01055"/>
<sequence length="129" mass="14603">MVFTRDSTESLVCDILQLNVLNKGHLMFSATFTRIEIVKLCYSLGESATAALRGYKTKRVQLFIEEKGGFFNIFVILTKIIAPEGDFYSPSTNLNVLHKGHLIFQLVRHSRNRTRGQLTTGFAFLGFPE</sequence>
<dbReference type="Proteomes" id="UP000054324">
    <property type="component" value="Unassembled WGS sequence"/>
</dbReference>
<protein>
    <submittedName>
        <fullName evidence="1">Uncharacterized protein</fullName>
    </submittedName>
</protein>
<organism evidence="1 2">
    <name type="scientific">Opisthorchis viverrini</name>
    <name type="common">Southeast Asian liver fluke</name>
    <dbReference type="NCBI Taxonomy" id="6198"/>
    <lineage>
        <taxon>Eukaryota</taxon>
        <taxon>Metazoa</taxon>
        <taxon>Spiralia</taxon>
        <taxon>Lophotrochozoa</taxon>
        <taxon>Platyhelminthes</taxon>
        <taxon>Trematoda</taxon>
        <taxon>Digenea</taxon>
        <taxon>Opisthorchiida</taxon>
        <taxon>Opisthorchiata</taxon>
        <taxon>Opisthorchiidae</taxon>
        <taxon>Opisthorchis</taxon>
    </lineage>
</organism>
<dbReference type="CTD" id="20315243"/>
<dbReference type="EMBL" id="KL596629">
    <property type="protein sequence ID" value="KER32963.1"/>
    <property type="molecule type" value="Genomic_DNA"/>
</dbReference>
<reference evidence="1 2" key="1">
    <citation type="submission" date="2013-11" db="EMBL/GenBank/DDBJ databases">
        <title>Opisthorchis viverrini - life in the bile duct.</title>
        <authorList>
            <person name="Young N.D."/>
            <person name="Nagarajan N."/>
            <person name="Lin S.J."/>
            <person name="Korhonen P.K."/>
            <person name="Jex A.R."/>
            <person name="Hall R.S."/>
            <person name="Safavi-Hemami H."/>
            <person name="Kaewkong W."/>
            <person name="Bertrand D."/>
            <person name="Gao S."/>
            <person name="Seet Q."/>
            <person name="Wongkham S."/>
            <person name="Teh B.T."/>
            <person name="Wongkham C."/>
            <person name="Intapan P.M."/>
            <person name="Maleewong W."/>
            <person name="Yang X."/>
            <person name="Hu M."/>
            <person name="Wang Z."/>
            <person name="Hofmann A."/>
            <person name="Sternberg P.W."/>
            <person name="Tan P."/>
            <person name="Wang J."/>
            <person name="Gasser R.B."/>
        </authorList>
    </citation>
    <scope>NUCLEOTIDE SEQUENCE [LARGE SCALE GENOMIC DNA]</scope>
</reference>
<keyword evidence="2" id="KW-1185">Reference proteome</keyword>